<evidence type="ECO:0000256" key="1">
    <source>
        <dbReference type="SAM" id="SignalP"/>
    </source>
</evidence>
<evidence type="ECO:0000313" key="3">
    <source>
        <dbReference type="Proteomes" id="UP001465755"/>
    </source>
</evidence>
<proteinExistence type="predicted"/>
<accession>A0AAW1NMZ6</accession>
<evidence type="ECO:0000313" key="2">
    <source>
        <dbReference type="EMBL" id="KAK9790576.1"/>
    </source>
</evidence>
<dbReference type="EMBL" id="JALJOQ010000189">
    <property type="protein sequence ID" value="KAK9790576.1"/>
    <property type="molecule type" value="Genomic_DNA"/>
</dbReference>
<name>A0AAW1NMZ6_9CHLO</name>
<dbReference type="Proteomes" id="UP001465755">
    <property type="component" value="Unassembled WGS sequence"/>
</dbReference>
<dbReference type="AlphaFoldDB" id="A0AAW1NMZ6"/>
<feature type="chain" id="PRO_5043362802" evidence="1">
    <location>
        <begin position="20"/>
        <end position="53"/>
    </location>
</feature>
<comment type="caution">
    <text evidence="2">The sequence shown here is derived from an EMBL/GenBank/DDBJ whole genome shotgun (WGS) entry which is preliminary data.</text>
</comment>
<gene>
    <name evidence="2" type="ORF">WJX73_002153</name>
</gene>
<keyword evidence="1" id="KW-0732">Signal</keyword>
<feature type="non-terminal residue" evidence="2">
    <location>
        <position position="53"/>
    </location>
</feature>
<organism evidence="2 3">
    <name type="scientific">Symbiochloris irregularis</name>
    <dbReference type="NCBI Taxonomy" id="706552"/>
    <lineage>
        <taxon>Eukaryota</taxon>
        <taxon>Viridiplantae</taxon>
        <taxon>Chlorophyta</taxon>
        <taxon>core chlorophytes</taxon>
        <taxon>Trebouxiophyceae</taxon>
        <taxon>Trebouxiales</taxon>
        <taxon>Trebouxiaceae</taxon>
        <taxon>Symbiochloris</taxon>
    </lineage>
</organism>
<reference evidence="2 3" key="1">
    <citation type="journal article" date="2024" name="Nat. Commun.">
        <title>Phylogenomics reveals the evolutionary origins of lichenization in chlorophyte algae.</title>
        <authorList>
            <person name="Puginier C."/>
            <person name="Libourel C."/>
            <person name="Otte J."/>
            <person name="Skaloud P."/>
            <person name="Haon M."/>
            <person name="Grisel S."/>
            <person name="Petersen M."/>
            <person name="Berrin J.G."/>
            <person name="Delaux P.M."/>
            <person name="Dal Grande F."/>
            <person name="Keller J."/>
        </authorList>
    </citation>
    <scope>NUCLEOTIDE SEQUENCE [LARGE SCALE GENOMIC DNA]</scope>
    <source>
        <strain evidence="2 3">SAG 2036</strain>
    </source>
</reference>
<keyword evidence="3" id="KW-1185">Reference proteome</keyword>
<feature type="signal peptide" evidence="1">
    <location>
        <begin position="1"/>
        <end position="19"/>
    </location>
</feature>
<sequence length="53" mass="5691">MLVSVLLGLLLTLAGHCRAEQYDLHRSATNNSSLSAPIQLPECADVTRVPEAD</sequence>
<protein>
    <submittedName>
        <fullName evidence="2">Uncharacterized protein</fullName>
    </submittedName>
</protein>